<dbReference type="AlphaFoldDB" id="L0P911"/>
<evidence type="ECO:0000256" key="5">
    <source>
        <dbReference type="SAM" id="MobiDB-lite"/>
    </source>
</evidence>
<evidence type="ECO:0000256" key="3">
    <source>
        <dbReference type="ARBA" id="ARBA00022664"/>
    </source>
</evidence>
<keyword evidence="4" id="KW-0539">Nucleus</keyword>
<sequence>MSDDEEDRYLYGKEETPKTVFSSEELTFLSSLIANEVLKNDNNKTPDLGKDQEMQDVSKDVADESEEDEYESDSDIEFVIETKPGQRAEPLSRPAPYSGVRVSAPIKGADKVHLSTQKTEPSAPKPSGVDVYHVAEWNGKSLFQLDMDSIEDKPWNKPGADITDYFNYGFDEFTWMAYCAKQIGIREEFAPQKFMQMMGQMSGADIMSMAPNMQVMMAAGGFPGMQGISGMHPDMMPMMGMGMSDMSGFVMNMGQMGQMGFQQFPPGLNTMMSDSQSGQSVQGKQMPYMHTPYNMQSYGGYNQMQSQYNLQMQGSKPTPSGPKAHNVDGVKALSNERTASPGNHKQELVSGSSKDSHETTEHISSNSQSRSSGRSSVQHRSKSSSSSGKSRSNH</sequence>
<dbReference type="VEuPathDB" id="FungiDB:PNEJI1_002935"/>
<feature type="domain" description="Pre-mRNA polyadenylation factor Fip1" evidence="6">
    <location>
        <begin position="145"/>
        <end position="185"/>
    </location>
</feature>
<feature type="compositionally biased region" description="Acidic residues" evidence="5">
    <location>
        <begin position="63"/>
        <end position="75"/>
    </location>
</feature>
<reference evidence="7 8" key="1">
    <citation type="journal article" date="2012" name="MBio">
        <title>De novo assembly of the Pneumocystis jirovecii genome from a single bronchoalveolar lavage fluid specimen from a patient.</title>
        <authorList>
            <person name="Cisse O.H."/>
            <person name="Pagni M."/>
            <person name="Hauser P.M."/>
        </authorList>
    </citation>
    <scope>NUCLEOTIDE SEQUENCE [LARGE SCALE GENOMIC DNA]</scope>
    <source>
        <strain evidence="7 8">SE8</strain>
    </source>
</reference>
<evidence type="ECO:0000256" key="4">
    <source>
        <dbReference type="ARBA" id="ARBA00023242"/>
    </source>
</evidence>
<dbReference type="Proteomes" id="UP000010422">
    <property type="component" value="Unassembled WGS sequence"/>
</dbReference>
<protein>
    <recommendedName>
        <fullName evidence="6">Pre-mRNA polyadenylation factor Fip1 domain-containing protein</fullName>
    </recommendedName>
</protein>
<feature type="compositionally biased region" description="Low complexity" evidence="5">
    <location>
        <begin position="383"/>
        <end position="394"/>
    </location>
</feature>
<dbReference type="PANTHER" id="PTHR13484">
    <property type="entry name" value="FIP1-LIKE 1 PROTEIN"/>
    <property type="match status" value="1"/>
</dbReference>
<evidence type="ECO:0000313" key="8">
    <source>
        <dbReference type="Proteomes" id="UP000010422"/>
    </source>
</evidence>
<feature type="region of interest" description="Disordered" evidence="5">
    <location>
        <begin position="37"/>
        <end position="75"/>
    </location>
</feature>
<name>L0P911_PNEJI</name>
<feature type="region of interest" description="Disordered" evidence="5">
    <location>
        <begin position="335"/>
        <end position="394"/>
    </location>
</feature>
<dbReference type="InParanoid" id="L0P911"/>
<comment type="subcellular location">
    <subcellularLocation>
        <location evidence="1">Nucleus</location>
    </subcellularLocation>
</comment>
<dbReference type="EMBL" id="CAKM01000009">
    <property type="protein sequence ID" value="CCJ28120.1"/>
    <property type="molecule type" value="Genomic_DNA"/>
</dbReference>
<dbReference type="InterPro" id="IPR007854">
    <property type="entry name" value="Fip1_dom"/>
</dbReference>
<dbReference type="PANTHER" id="PTHR13484:SF0">
    <property type="entry name" value="PRE-MRNA 3'-END-PROCESSING FACTOR FIP1"/>
    <property type="match status" value="1"/>
</dbReference>
<feature type="compositionally biased region" description="Low complexity" evidence="5">
    <location>
        <begin position="364"/>
        <end position="376"/>
    </location>
</feature>
<gene>
    <name evidence="7" type="ORF">PNEJI1_002935</name>
</gene>
<comment type="similarity">
    <text evidence="2">Belongs to the FIP1 family.</text>
</comment>
<dbReference type="FunCoup" id="L0P911">
    <property type="interactions" value="33"/>
</dbReference>
<dbReference type="GO" id="GO:0006397">
    <property type="term" value="P:mRNA processing"/>
    <property type="evidence" value="ECO:0007669"/>
    <property type="project" value="UniProtKB-KW"/>
</dbReference>
<dbReference type="Pfam" id="PF05182">
    <property type="entry name" value="Fip1"/>
    <property type="match status" value="1"/>
</dbReference>
<dbReference type="InterPro" id="IPR051187">
    <property type="entry name" value="Pre-mRNA_3'-end_processing_reg"/>
</dbReference>
<feature type="compositionally biased region" description="Polar residues" evidence="5">
    <location>
        <begin position="335"/>
        <end position="353"/>
    </location>
</feature>
<dbReference type="GO" id="GO:0005847">
    <property type="term" value="C:mRNA cleavage and polyadenylation specificity factor complex"/>
    <property type="evidence" value="ECO:0007669"/>
    <property type="project" value="TreeGrafter"/>
</dbReference>
<evidence type="ECO:0000256" key="2">
    <source>
        <dbReference type="ARBA" id="ARBA00007459"/>
    </source>
</evidence>
<proteinExistence type="inferred from homology"/>
<dbReference type="STRING" id="1209962.L0P911"/>
<evidence type="ECO:0000259" key="6">
    <source>
        <dbReference type="Pfam" id="PF05182"/>
    </source>
</evidence>
<comment type="caution">
    <text evidence="7">The sequence shown here is derived from an EMBL/GenBank/DDBJ whole genome shotgun (WGS) entry which is preliminary data.</text>
</comment>
<feature type="compositionally biased region" description="Basic and acidic residues" evidence="5">
    <location>
        <begin position="38"/>
        <end position="62"/>
    </location>
</feature>
<accession>L0P911</accession>
<organism evidence="8">
    <name type="scientific">Pneumocystis jirovecii</name>
    <name type="common">Human pneumocystis pneumonia agent</name>
    <dbReference type="NCBI Taxonomy" id="42068"/>
    <lineage>
        <taxon>Eukaryota</taxon>
        <taxon>Fungi</taxon>
        <taxon>Dikarya</taxon>
        <taxon>Ascomycota</taxon>
        <taxon>Taphrinomycotina</taxon>
        <taxon>Pneumocystomycetes</taxon>
        <taxon>Pneumocystaceae</taxon>
        <taxon>Pneumocystis</taxon>
    </lineage>
</organism>
<evidence type="ECO:0000256" key="1">
    <source>
        <dbReference type="ARBA" id="ARBA00004123"/>
    </source>
</evidence>
<keyword evidence="3" id="KW-0507">mRNA processing</keyword>
<evidence type="ECO:0000313" key="7">
    <source>
        <dbReference type="EMBL" id="CCJ28120.1"/>
    </source>
</evidence>